<comment type="catalytic activity">
    <reaction evidence="6 7">
        <text>UDP-alpha-D-glucose + 2 NAD(+) + H2O = UDP-alpha-D-glucuronate + 2 NADH + 3 H(+)</text>
        <dbReference type="Rhea" id="RHEA:23596"/>
        <dbReference type="ChEBI" id="CHEBI:15377"/>
        <dbReference type="ChEBI" id="CHEBI:15378"/>
        <dbReference type="ChEBI" id="CHEBI:57540"/>
        <dbReference type="ChEBI" id="CHEBI:57945"/>
        <dbReference type="ChEBI" id="CHEBI:58052"/>
        <dbReference type="ChEBI" id="CHEBI:58885"/>
        <dbReference type="EC" id="1.1.1.22"/>
    </reaction>
</comment>
<feature type="binding site" evidence="10">
    <location>
        <position position="84"/>
    </location>
    <ligand>
        <name>NAD(+)</name>
        <dbReference type="ChEBI" id="CHEBI:57540"/>
    </ligand>
</feature>
<dbReference type="InterPro" id="IPR008927">
    <property type="entry name" value="6-PGluconate_DH-like_C_sf"/>
</dbReference>
<feature type="binding site" evidence="9">
    <location>
        <position position="213"/>
    </location>
    <ligand>
        <name>substrate</name>
    </ligand>
</feature>
<evidence type="ECO:0000256" key="6">
    <source>
        <dbReference type="ARBA" id="ARBA00047473"/>
    </source>
</evidence>
<reference evidence="12 13" key="1">
    <citation type="journal article" date="2019" name="Int. J. Syst. Evol. Microbiol.">
        <title>The Global Catalogue of Microorganisms (GCM) 10K type strain sequencing project: providing services to taxonomists for standard genome sequencing and annotation.</title>
        <authorList>
            <consortium name="The Broad Institute Genomics Platform"/>
            <consortium name="The Broad Institute Genome Sequencing Center for Infectious Disease"/>
            <person name="Wu L."/>
            <person name="Ma J."/>
        </authorList>
    </citation>
    <scope>NUCLEOTIDE SEQUENCE [LARGE SCALE GENOMIC DNA]</scope>
    <source>
        <strain evidence="12 13">PSRA2</strain>
    </source>
</reference>
<dbReference type="AlphaFoldDB" id="A0ABD5UH30"/>
<dbReference type="InterPro" id="IPR036291">
    <property type="entry name" value="NAD(P)-bd_dom_sf"/>
</dbReference>
<dbReference type="Proteomes" id="UP001596406">
    <property type="component" value="Unassembled WGS sequence"/>
</dbReference>
<evidence type="ECO:0000259" key="11">
    <source>
        <dbReference type="SMART" id="SM00984"/>
    </source>
</evidence>
<name>A0ABD5UH30_9EURY</name>
<dbReference type="SUPFAM" id="SSF51735">
    <property type="entry name" value="NAD(P)-binding Rossmann-fold domains"/>
    <property type="match status" value="1"/>
</dbReference>
<sequence length="432" mass="46114">MNVSVVGSGYVGSSVAACFADLGHDVVAIDIDEDIVERLNAGESPIHEPGLPELIAEHAGGRLRATTEHAALAETDLTVLALQTPSREDGSIDLGVIEAGLRDVGEVLAEKEGYHVVVVKSTVIPGTTDERFVPILEEASGKTAGEDFDVAVNPEFQSQGSAVDDFLHPDKVVWGTTGDERTLALLEELYDPLVTPQDVPVVRTGRREAEMIKYANNVFLASKLSVINELGNICKQFDVDSYEVAEAIGLDDRISEQFLRSGVGWGGSCFPKDTDALRAAARTSGYEPTLLDAVVGVNDGQPRRMLELLDDHVDVAGKRVAVLGLAFKPGTDDIRGSRAKLVIEGLLDRGAEVAAYDPTAAADAMADLYPDVDYVASAEEALEGAHGALVVTDWDEFAALDEAFEAMAAPVVVDGRRIVEPRDGITYEGLTW</sequence>
<dbReference type="Pfam" id="PF03720">
    <property type="entry name" value="UDPG_MGDP_dh_C"/>
    <property type="match status" value="1"/>
</dbReference>
<dbReference type="PANTHER" id="PTHR43750:SF3">
    <property type="entry name" value="UDP-GLUCOSE 6-DEHYDROGENASE TUAD"/>
    <property type="match status" value="1"/>
</dbReference>
<feature type="binding site" evidence="9">
    <location>
        <position position="328"/>
    </location>
    <ligand>
        <name>substrate</name>
    </ligand>
</feature>
<evidence type="ECO:0000313" key="13">
    <source>
        <dbReference type="Proteomes" id="UP001596406"/>
    </source>
</evidence>
<dbReference type="InterPro" id="IPR054886">
    <property type="entry name" value="UDPGDh_AglM"/>
</dbReference>
<proteinExistence type="inferred from homology"/>
<feature type="binding site" evidence="9">
    <location>
        <begin position="258"/>
        <end position="262"/>
    </location>
    <ligand>
        <name>substrate</name>
    </ligand>
</feature>
<dbReference type="Pfam" id="PF03721">
    <property type="entry name" value="UDPG_MGDP_dh_N"/>
    <property type="match status" value="1"/>
</dbReference>
<evidence type="ECO:0000256" key="8">
    <source>
        <dbReference type="PIRSR" id="PIRSR500134-1"/>
    </source>
</evidence>
<dbReference type="SUPFAM" id="SSF48179">
    <property type="entry name" value="6-phosphogluconate dehydrogenase C-terminal domain-like"/>
    <property type="match status" value="1"/>
</dbReference>
<dbReference type="SMART" id="SM00984">
    <property type="entry name" value="UDPG_MGDP_dh_C"/>
    <property type="match status" value="1"/>
</dbReference>
<comment type="similarity">
    <text evidence="2 7">Belongs to the UDP-glucose/GDP-mannose dehydrogenase family.</text>
</comment>
<dbReference type="Gene3D" id="1.20.5.100">
    <property type="entry name" value="Cytochrome c1, transmembrane anchor, C-terminal"/>
    <property type="match status" value="1"/>
</dbReference>
<keyword evidence="4 7" id="KW-0560">Oxidoreductase</keyword>
<dbReference type="InterPro" id="IPR028357">
    <property type="entry name" value="UDPglc_DH_bac"/>
</dbReference>
<protein>
    <recommendedName>
        <fullName evidence="3 7">UDP-glucose 6-dehydrogenase</fullName>
        <ecNumber evidence="3 7">1.1.1.22</ecNumber>
    </recommendedName>
</protein>
<comment type="pathway">
    <text evidence="1">Nucleotide-sugar biosynthesis; UDP-alpha-D-glucuronate biosynthesis; UDP-alpha-D-glucuronate from UDP-alpha-D-glucose: step 1/1.</text>
</comment>
<organism evidence="12 13">
    <name type="scientific">Halomarina ordinaria</name>
    <dbReference type="NCBI Taxonomy" id="3033939"/>
    <lineage>
        <taxon>Archaea</taxon>
        <taxon>Methanobacteriati</taxon>
        <taxon>Methanobacteriota</taxon>
        <taxon>Stenosarchaea group</taxon>
        <taxon>Halobacteria</taxon>
        <taxon>Halobacteriales</taxon>
        <taxon>Natronomonadaceae</taxon>
        <taxon>Halomarina</taxon>
    </lineage>
</organism>
<dbReference type="InterPro" id="IPR014026">
    <property type="entry name" value="UDP-Glc/GDP-Man_DH_dimer"/>
</dbReference>
<accession>A0ABD5UH30</accession>
<dbReference type="Gene3D" id="3.40.50.720">
    <property type="entry name" value="NAD(P)-binding Rossmann-like Domain"/>
    <property type="match status" value="2"/>
</dbReference>
<dbReference type="InterPro" id="IPR001732">
    <property type="entry name" value="UDP-Glc/GDP-Man_DH_N"/>
</dbReference>
<evidence type="ECO:0000256" key="2">
    <source>
        <dbReference type="ARBA" id="ARBA00006601"/>
    </source>
</evidence>
<dbReference type="NCBIfam" id="NF041297">
    <property type="entry name" value="UDPGDh_AglM"/>
    <property type="match status" value="1"/>
</dbReference>
<feature type="domain" description="UDP-glucose/GDP-mannose dehydrogenase C-terminal" evidence="11">
    <location>
        <begin position="321"/>
        <end position="421"/>
    </location>
</feature>
<dbReference type="GO" id="GO:0003979">
    <property type="term" value="F:UDP-glucose 6-dehydrogenase activity"/>
    <property type="evidence" value="ECO:0007669"/>
    <property type="project" value="UniProtKB-EC"/>
</dbReference>
<feature type="binding site" evidence="10">
    <location>
        <position position="335"/>
    </location>
    <ligand>
        <name>NAD(+)</name>
        <dbReference type="ChEBI" id="CHEBI:57540"/>
    </ligand>
</feature>
<evidence type="ECO:0000256" key="3">
    <source>
        <dbReference type="ARBA" id="ARBA00012954"/>
    </source>
</evidence>
<evidence type="ECO:0000256" key="5">
    <source>
        <dbReference type="ARBA" id="ARBA00023027"/>
    </source>
</evidence>
<feature type="binding site" evidence="10">
    <location>
        <position position="30"/>
    </location>
    <ligand>
        <name>NAD(+)</name>
        <dbReference type="ChEBI" id="CHEBI:57540"/>
    </ligand>
</feature>
<feature type="binding site" evidence="10">
    <location>
        <position position="272"/>
    </location>
    <ligand>
        <name>NAD(+)</name>
        <dbReference type="ChEBI" id="CHEBI:57540"/>
    </ligand>
</feature>
<dbReference type="InterPro" id="IPR017476">
    <property type="entry name" value="UDP-Glc/GDP-Man"/>
</dbReference>
<feature type="active site" description="Nucleophile" evidence="8">
    <location>
        <position position="269"/>
    </location>
</feature>
<keyword evidence="13" id="KW-1185">Reference proteome</keyword>
<evidence type="ECO:0000256" key="9">
    <source>
        <dbReference type="PIRSR" id="PIRSR500134-2"/>
    </source>
</evidence>
<dbReference type="PIRSF" id="PIRSF500134">
    <property type="entry name" value="UDPglc_DH_bac"/>
    <property type="match status" value="1"/>
</dbReference>
<dbReference type="PANTHER" id="PTHR43750">
    <property type="entry name" value="UDP-GLUCOSE 6-DEHYDROGENASE TUAD"/>
    <property type="match status" value="1"/>
</dbReference>
<dbReference type="EMBL" id="JBHSXM010000001">
    <property type="protein sequence ID" value="MFC6837737.1"/>
    <property type="molecule type" value="Genomic_DNA"/>
</dbReference>
<dbReference type="EC" id="1.1.1.22" evidence="3 7"/>
<dbReference type="NCBIfam" id="TIGR03026">
    <property type="entry name" value="NDP-sugDHase"/>
    <property type="match status" value="1"/>
</dbReference>
<feature type="binding site" evidence="10">
    <location>
        <position position="122"/>
    </location>
    <ligand>
        <name>NAD(+)</name>
        <dbReference type="ChEBI" id="CHEBI:57540"/>
    </ligand>
</feature>
<evidence type="ECO:0000256" key="7">
    <source>
        <dbReference type="PIRNR" id="PIRNR000124"/>
    </source>
</evidence>
<evidence type="ECO:0000256" key="4">
    <source>
        <dbReference type="ARBA" id="ARBA00023002"/>
    </source>
</evidence>
<dbReference type="PIRSF" id="PIRSF000124">
    <property type="entry name" value="UDPglc_GDPman_dh"/>
    <property type="match status" value="1"/>
</dbReference>
<evidence type="ECO:0000256" key="1">
    <source>
        <dbReference type="ARBA" id="ARBA00004701"/>
    </source>
</evidence>
<comment type="caution">
    <text evidence="12">The sequence shown here is derived from an EMBL/GenBank/DDBJ whole genome shotgun (WGS) entry which is preliminary data.</text>
</comment>
<gene>
    <name evidence="12" type="primary">aglM</name>
    <name evidence="12" type="ORF">ACFQHK_14680</name>
</gene>
<evidence type="ECO:0000256" key="10">
    <source>
        <dbReference type="PIRSR" id="PIRSR500134-3"/>
    </source>
</evidence>
<dbReference type="InterPro" id="IPR036220">
    <property type="entry name" value="UDP-Glc/GDP-Man_DH_C_sf"/>
</dbReference>
<feature type="binding site" evidence="9">
    <location>
        <position position="266"/>
    </location>
    <ligand>
        <name>substrate</name>
    </ligand>
</feature>
<dbReference type="Pfam" id="PF00984">
    <property type="entry name" value="UDPG_MGDP_dh"/>
    <property type="match status" value="1"/>
</dbReference>
<keyword evidence="5 7" id="KW-0520">NAD</keyword>
<dbReference type="InterPro" id="IPR014027">
    <property type="entry name" value="UDP-Glc/GDP-Man_DH_C"/>
</dbReference>
<dbReference type="RefSeq" id="WP_304449400.1">
    <property type="nucleotide sequence ID" value="NZ_JARRAH010000001.1"/>
</dbReference>
<dbReference type="SUPFAM" id="SSF52413">
    <property type="entry name" value="UDP-glucose/GDP-mannose dehydrogenase C-terminal domain"/>
    <property type="match status" value="1"/>
</dbReference>
<evidence type="ECO:0000313" key="12">
    <source>
        <dbReference type="EMBL" id="MFC6837737.1"/>
    </source>
</evidence>